<dbReference type="NCBIfam" id="NF011457">
    <property type="entry name" value="PRK14875.1"/>
    <property type="match status" value="1"/>
</dbReference>
<dbReference type="EMBL" id="SNAA01000006">
    <property type="protein sequence ID" value="TDL81187.1"/>
    <property type="molecule type" value="Genomic_DNA"/>
</dbReference>
<gene>
    <name evidence="2" type="ORF">E2L08_07580</name>
</gene>
<dbReference type="Gene3D" id="2.40.50.100">
    <property type="match status" value="1"/>
</dbReference>
<dbReference type="InterPro" id="IPR011053">
    <property type="entry name" value="Single_hybrid_motif"/>
</dbReference>
<proteinExistence type="predicted"/>
<dbReference type="OrthoDB" id="9804723at2"/>
<name>A0A4R6ADC1_9RHOB</name>
<dbReference type="AlphaFoldDB" id="A0A4R6ADC1"/>
<dbReference type="Pfam" id="PF12697">
    <property type="entry name" value="Abhydrolase_6"/>
    <property type="match status" value="1"/>
</dbReference>
<dbReference type="SUPFAM" id="SSF53474">
    <property type="entry name" value="alpha/beta-Hydrolases"/>
    <property type="match status" value="1"/>
</dbReference>
<organism evidence="2 3">
    <name type="scientific">Palleronia sediminis</name>
    <dbReference type="NCBI Taxonomy" id="2547833"/>
    <lineage>
        <taxon>Bacteria</taxon>
        <taxon>Pseudomonadati</taxon>
        <taxon>Pseudomonadota</taxon>
        <taxon>Alphaproteobacteria</taxon>
        <taxon>Rhodobacterales</taxon>
        <taxon>Roseobacteraceae</taxon>
        <taxon>Palleronia</taxon>
    </lineage>
</organism>
<sequence length="388" mass="40486">MPCAARSPTDEDRAMNDTDRIVPITMPKWGMTMTEGKIAAWHVSEGGKAEAGEDLLDVETDKIANAVEAEKGGILRRILVHEGQSAPCGSLIAVMAEAAVSDEEIDEFLGGFAWFEQDDEAGPSVMEEIVEIGDLRVNVVTANGGAEGTPLVLLHGFGADASAWMFNQQALAAGRPVHAIELPSHGNSPMAPGLAGFAEIADALAPVIKHLMPDGAHLAGHSLGGRIALRLAAGAVDARSLTLIAPAGLGADANEDFIKGFLNAERRRPMKTTLQMLVADPAAITSDMIERTLAYKRLDGADAALRAIAEANLMGAAAAEGVAEELSALTRPLLVVWGREDAILPASGAEAAPKGATVELIDAAGHMPQMEKSGKVNDLIAAHLERAE</sequence>
<dbReference type="PANTHER" id="PTHR43689">
    <property type="entry name" value="HYDROLASE"/>
    <property type="match status" value="1"/>
</dbReference>
<comment type="caution">
    <text evidence="2">The sequence shown here is derived from an EMBL/GenBank/DDBJ whole genome shotgun (WGS) entry which is preliminary data.</text>
</comment>
<dbReference type="SUPFAM" id="SSF51230">
    <property type="entry name" value="Single hybrid motif"/>
    <property type="match status" value="1"/>
</dbReference>
<dbReference type="Proteomes" id="UP000295701">
    <property type="component" value="Unassembled WGS sequence"/>
</dbReference>
<dbReference type="CDD" id="cd06849">
    <property type="entry name" value="lipoyl_domain"/>
    <property type="match status" value="1"/>
</dbReference>
<evidence type="ECO:0000313" key="2">
    <source>
        <dbReference type="EMBL" id="TDL81187.1"/>
    </source>
</evidence>
<keyword evidence="3" id="KW-1185">Reference proteome</keyword>
<dbReference type="PROSITE" id="PS50968">
    <property type="entry name" value="BIOTINYL_LIPOYL"/>
    <property type="match status" value="1"/>
</dbReference>
<dbReference type="InterPro" id="IPR029058">
    <property type="entry name" value="AB_hydrolase_fold"/>
</dbReference>
<keyword evidence="2" id="KW-0808">Transferase</keyword>
<dbReference type="Pfam" id="PF00364">
    <property type="entry name" value="Biotin_lipoyl"/>
    <property type="match status" value="1"/>
</dbReference>
<dbReference type="PANTHER" id="PTHR43689:SF8">
    <property type="entry name" value="ALPHA_BETA-HYDROLASES SUPERFAMILY PROTEIN"/>
    <property type="match status" value="1"/>
</dbReference>
<reference evidence="2 3" key="1">
    <citation type="submission" date="2019-03" db="EMBL/GenBank/DDBJ databases">
        <title>Primorskyibacter sp. SS33 isolated from sediments.</title>
        <authorList>
            <person name="Xunke S."/>
        </authorList>
    </citation>
    <scope>NUCLEOTIDE SEQUENCE [LARGE SCALE GENOMIC DNA]</scope>
    <source>
        <strain evidence="2 3">SS33</strain>
    </source>
</reference>
<dbReference type="PRINTS" id="PR00111">
    <property type="entry name" value="ABHYDROLASE"/>
</dbReference>
<accession>A0A4R6ADC1</accession>
<dbReference type="GO" id="GO:0016740">
    <property type="term" value="F:transferase activity"/>
    <property type="evidence" value="ECO:0007669"/>
    <property type="project" value="UniProtKB-KW"/>
</dbReference>
<dbReference type="Gene3D" id="3.40.50.1820">
    <property type="entry name" value="alpha/beta hydrolase"/>
    <property type="match status" value="1"/>
</dbReference>
<protein>
    <submittedName>
        <fullName evidence="2">Acetoin dehydrogenase dihydrolipoyllysine-residue acetyltransferase subunit</fullName>
    </submittedName>
</protein>
<evidence type="ECO:0000259" key="1">
    <source>
        <dbReference type="PROSITE" id="PS50968"/>
    </source>
</evidence>
<feature type="domain" description="Lipoyl-binding" evidence="1">
    <location>
        <begin position="21"/>
        <end position="96"/>
    </location>
</feature>
<dbReference type="InterPro" id="IPR000089">
    <property type="entry name" value="Biotin_lipoyl"/>
</dbReference>
<evidence type="ECO:0000313" key="3">
    <source>
        <dbReference type="Proteomes" id="UP000295701"/>
    </source>
</evidence>
<dbReference type="InterPro" id="IPR000073">
    <property type="entry name" value="AB_hydrolase_1"/>
</dbReference>